<reference evidence="2" key="1">
    <citation type="submission" date="2020-05" db="EMBL/GenBank/DDBJ databases">
        <title>Mycena genomes resolve the evolution of fungal bioluminescence.</title>
        <authorList>
            <person name="Tsai I.J."/>
        </authorList>
    </citation>
    <scope>NUCLEOTIDE SEQUENCE</scope>
    <source>
        <strain evidence="2">171206Taipei</strain>
    </source>
</reference>
<comment type="caution">
    <text evidence="2">The sequence shown here is derived from an EMBL/GenBank/DDBJ whole genome shotgun (WGS) entry which is preliminary data.</text>
</comment>
<protein>
    <submittedName>
        <fullName evidence="2">Uncharacterized protein</fullName>
    </submittedName>
</protein>
<evidence type="ECO:0000313" key="3">
    <source>
        <dbReference type="Proteomes" id="UP000636479"/>
    </source>
</evidence>
<feature type="region of interest" description="Disordered" evidence="1">
    <location>
        <begin position="234"/>
        <end position="254"/>
    </location>
</feature>
<dbReference type="AlphaFoldDB" id="A0A8H6SB84"/>
<evidence type="ECO:0000313" key="2">
    <source>
        <dbReference type="EMBL" id="KAF7295137.1"/>
    </source>
</evidence>
<gene>
    <name evidence="2" type="ORF">MIND_01052200</name>
</gene>
<dbReference type="EMBL" id="JACAZF010000009">
    <property type="protein sequence ID" value="KAF7295137.1"/>
    <property type="molecule type" value="Genomic_DNA"/>
</dbReference>
<evidence type="ECO:0000256" key="1">
    <source>
        <dbReference type="SAM" id="MobiDB-lite"/>
    </source>
</evidence>
<name>A0A8H6SB84_9AGAR</name>
<keyword evidence="3" id="KW-1185">Reference proteome</keyword>
<proteinExistence type="predicted"/>
<dbReference type="Proteomes" id="UP000636479">
    <property type="component" value="Unassembled WGS sequence"/>
</dbReference>
<sequence>MSENPEVKARNDMNCVGDPEGEAQFALRPNSKKFGKWLDSDKAYYLEARIKIVETLTVAEHTLRRDHAVLVAEQRAKLCQAFLAIVAIIRRYMHHFTEPDLLDRLHKILSTVPEWEQFLPPHQIDASNSPTPTPTSVTPPIGTAYTDSVVEPSVLPISKTLRKTKRRKTDLDKLVEEDARSYKQQRNVHLQSAPVSDAFCAPGSEAVGDSGIALVDSEAVPENTHFTNIKVDHAQHEPANDPSTAHTTTLEPLDSGSPIIEVASSLLDHPANLDSESLEETEITVGMQNFARDVVMKVNEHICLNIPITQTQTQTRKFHTSIENDVP</sequence>
<dbReference type="RefSeq" id="XP_037216500.1">
    <property type="nucleotide sequence ID" value="XM_037367106.1"/>
</dbReference>
<dbReference type="OrthoDB" id="3040699at2759"/>
<feature type="compositionally biased region" description="Polar residues" evidence="1">
    <location>
        <begin position="241"/>
        <end position="250"/>
    </location>
</feature>
<accession>A0A8H6SB84</accession>
<dbReference type="GeneID" id="59349622"/>
<organism evidence="2 3">
    <name type="scientific">Mycena indigotica</name>
    <dbReference type="NCBI Taxonomy" id="2126181"/>
    <lineage>
        <taxon>Eukaryota</taxon>
        <taxon>Fungi</taxon>
        <taxon>Dikarya</taxon>
        <taxon>Basidiomycota</taxon>
        <taxon>Agaricomycotina</taxon>
        <taxon>Agaricomycetes</taxon>
        <taxon>Agaricomycetidae</taxon>
        <taxon>Agaricales</taxon>
        <taxon>Marasmiineae</taxon>
        <taxon>Mycenaceae</taxon>
        <taxon>Mycena</taxon>
    </lineage>
</organism>